<evidence type="ECO:0000259" key="3">
    <source>
        <dbReference type="Pfam" id="PF01408"/>
    </source>
</evidence>
<evidence type="ECO:0000259" key="4">
    <source>
        <dbReference type="Pfam" id="PF02894"/>
    </source>
</evidence>
<dbReference type="AlphaFoldDB" id="A0A6L7GN22"/>
<evidence type="ECO:0000313" key="5">
    <source>
        <dbReference type="EMBL" id="MXP20591.1"/>
    </source>
</evidence>
<dbReference type="InterPro" id="IPR000683">
    <property type="entry name" value="Gfo/Idh/MocA-like_OxRdtase_N"/>
</dbReference>
<proteinExistence type="inferred from homology"/>
<dbReference type="PANTHER" id="PTHR43708">
    <property type="entry name" value="CONSERVED EXPRESSED OXIDOREDUCTASE (EUROFUNG)"/>
    <property type="match status" value="1"/>
</dbReference>
<name>A0A6L7GN22_9ACTN</name>
<feature type="domain" description="Gfo/Idh/MocA-like oxidoreductase C-terminal" evidence="4">
    <location>
        <begin position="143"/>
        <end position="342"/>
    </location>
</feature>
<protein>
    <submittedName>
        <fullName evidence="5">Gfo/Idh/MocA family oxidoreductase</fullName>
    </submittedName>
</protein>
<comment type="similarity">
    <text evidence="1">Belongs to the Gfo/Idh/MocA family.</text>
</comment>
<accession>A0A6L7GN22</accession>
<dbReference type="SUPFAM" id="SSF51735">
    <property type="entry name" value="NAD(P)-binding Rossmann-fold domains"/>
    <property type="match status" value="1"/>
</dbReference>
<dbReference type="Pfam" id="PF02894">
    <property type="entry name" value="GFO_IDH_MocA_C"/>
    <property type="match status" value="1"/>
</dbReference>
<dbReference type="InterPro" id="IPR051317">
    <property type="entry name" value="Gfo/Idh/MocA_oxidoreduct"/>
</dbReference>
<dbReference type="SUPFAM" id="SSF55347">
    <property type="entry name" value="Glyceraldehyde-3-phosphate dehydrogenase-like, C-terminal domain"/>
    <property type="match status" value="1"/>
</dbReference>
<organism evidence="5 6">
    <name type="scientific">Gordonia mangrovi</name>
    <dbReference type="NCBI Taxonomy" id="2665643"/>
    <lineage>
        <taxon>Bacteria</taxon>
        <taxon>Bacillati</taxon>
        <taxon>Actinomycetota</taxon>
        <taxon>Actinomycetes</taxon>
        <taxon>Mycobacteriales</taxon>
        <taxon>Gordoniaceae</taxon>
        <taxon>Gordonia</taxon>
    </lineage>
</organism>
<dbReference type="InterPro" id="IPR004104">
    <property type="entry name" value="Gfo/Idh/MocA-like_OxRdtase_C"/>
</dbReference>
<dbReference type="GO" id="GO:0016491">
    <property type="term" value="F:oxidoreductase activity"/>
    <property type="evidence" value="ECO:0007669"/>
    <property type="project" value="UniProtKB-KW"/>
</dbReference>
<evidence type="ECO:0000256" key="2">
    <source>
        <dbReference type="ARBA" id="ARBA00023002"/>
    </source>
</evidence>
<dbReference type="Gene3D" id="3.30.360.10">
    <property type="entry name" value="Dihydrodipicolinate Reductase, domain 2"/>
    <property type="match status" value="1"/>
</dbReference>
<dbReference type="Gene3D" id="3.40.50.720">
    <property type="entry name" value="NAD(P)-binding Rossmann-like Domain"/>
    <property type="match status" value="1"/>
</dbReference>
<dbReference type="GO" id="GO:0000166">
    <property type="term" value="F:nucleotide binding"/>
    <property type="evidence" value="ECO:0007669"/>
    <property type="project" value="InterPro"/>
</dbReference>
<dbReference type="Proteomes" id="UP000475545">
    <property type="component" value="Unassembled WGS sequence"/>
</dbReference>
<gene>
    <name evidence="5" type="ORF">GIY30_04355</name>
</gene>
<sequence length="342" mass="36461">MEACMKLGLVGYGAGGRLFHAPYIAAVPEVELVGVVTRSPDRRREVNGDLPGVPTFDSLSALLDAGVDAVTITTPPDTRRELVLEAVARGVHVIADKPFAPDAAGGRQLAAAAESAGVLLSVFHNRRWDADMATVAEVLPSLGDIWRCESRFDLDEPGSLDAGPSGGLLRDLGAHLVDQMLRLFGPAATVYGHLDVVDQPEGRTDCGFAISLDHLSGVHSTVSASKINHVAARQWRIYGSEGSYVSDGTDVQTDQVKQGLRPVDNLDSWGYERQDRLGVLSTAKGSMTIPSAQGRYDEYYRQFAAAVDGRGQQPVPASEGIAVLDVLDAARRSSETGDTVRL</sequence>
<keyword evidence="2" id="KW-0560">Oxidoreductase</keyword>
<keyword evidence="6" id="KW-1185">Reference proteome</keyword>
<feature type="domain" description="Gfo/Idh/MocA-like oxidoreductase N-terminal" evidence="3">
    <location>
        <begin position="6"/>
        <end position="124"/>
    </location>
</feature>
<dbReference type="EMBL" id="WMBR01000001">
    <property type="protein sequence ID" value="MXP20591.1"/>
    <property type="molecule type" value="Genomic_DNA"/>
</dbReference>
<evidence type="ECO:0000256" key="1">
    <source>
        <dbReference type="ARBA" id="ARBA00010928"/>
    </source>
</evidence>
<dbReference type="InterPro" id="IPR036291">
    <property type="entry name" value="NAD(P)-bd_dom_sf"/>
</dbReference>
<reference evidence="5 6" key="1">
    <citation type="submission" date="2019-11" db="EMBL/GenBank/DDBJ databases">
        <title>Gordonia sp. nov., a novel actinobacterium isolated from mangrove soil in Hainan.</title>
        <authorList>
            <person name="Huang X."/>
            <person name="Xie Y."/>
            <person name="Chu X."/>
            <person name="Xiao K."/>
        </authorList>
    </citation>
    <scope>NUCLEOTIDE SEQUENCE [LARGE SCALE GENOMIC DNA]</scope>
    <source>
        <strain evidence="5 6">HNM0687</strain>
    </source>
</reference>
<evidence type="ECO:0000313" key="6">
    <source>
        <dbReference type="Proteomes" id="UP000475545"/>
    </source>
</evidence>
<dbReference type="PANTHER" id="PTHR43708:SF5">
    <property type="entry name" value="CONSERVED EXPRESSED OXIDOREDUCTASE (EUROFUNG)-RELATED"/>
    <property type="match status" value="1"/>
</dbReference>
<dbReference type="Pfam" id="PF01408">
    <property type="entry name" value="GFO_IDH_MocA"/>
    <property type="match status" value="1"/>
</dbReference>
<comment type="caution">
    <text evidence="5">The sequence shown here is derived from an EMBL/GenBank/DDBJ whole genome shotgun (WGS) entry which is preliminary data.</text>
</comment>